<protein>
    <submittedName>
        <fullName evidence="1">Uncharacterized protein</fullName>
    </submittedName>
</protein>
<proteinExistence type="predicted"/>
<sequence length="70" mass="7592">MRIPKAATFSPLLTMTTVDTQSRERGCQISARAGPVKITCITIRAIVIPIRLAQKQQGITAMLQPTGVLE</sequence>
<reference evidence="1" key="1">
    <citation type="submission" date="2019-06" db="EMBL/GenBank/DDBJ databases">
        <authorList>
            <person name="Zheng W."/>
        </authorList>
    </citation>
    <scope>NUCLEOTIDE SEQUENCE</scope>
    <source>
        <strain evidence="1">QDHG01</strain>
    </source>
</reference>
<accession>A0A8J8P6R5</accession>
<comment type="caution">
    <text evidence="1">The sequence shown here is derived from an EMBL/GenBank/DDBJ whole genome shotgun (WGS) entry which is preliminary data.</text>
</comment>
<dbReference type="EMBL" id="RRYP01000124">
    <property type="protein sequence ID" value="TNV87958.1"/>
    <property type="molecule type" value="Genomic_DNA"/>
</dbReference>
<organism evidence="1 2">
    <name type="scientific">Halteria grandinella</name>
    <dbReference type="NCBI Taxonomy" id="5974"/>
    <lineage>
        <taxon>Eukaryota</taxon>
        <taxon>Sar</taxon>
        <taxon>Alveolata</taxon>
        <taxon>Ciliophora</taxon>
        <taxon>Intramacronucleata</taxon>
        <taxon>Spirotrichea</taxon>
        <taxon>Stichotrichia</taxon>
        <taxon>Sporadotrichida</taxon>
        <taxon>Halteriidae</taxon>
        <taxon>Halteria</taxon>
    </lineage>
</organism>
<dbReference type="AlphaFoldDB" id="A0A8J8P6R5"/>
<evidence type="ECO:0000313" key="1">
    <source>
        <dbReference type="EMBL" id="TNV87958.1"/>
    </source>
</evidence>
<name>A0A8J8P6R5_HALGN</name>
<keyword evidence="2" id="KW-1185">Reference proteome</keyword>
<dbReference type="Proteomes" id="UP000785679">
    <property type="component" value="Unassembled WGS sequence"/>
</dbReference>
<evidence type="ECO:0000313" key="2">
    <source>
        <dbReference type="Proteomes" id="UP000785679"/>
    </source>
</evidence>
<gene>
    <name evidence="1" type="ORF">FGO68_gene17526</name>
</gene>